<dbReference type="InParanoid" id="E3KCP5"/>
<dbReference type="VEuPathDB" id="FungiDB:PGTG_07594"/>
<dbReference type="GeneID" id="10529569"/>
<feature type="compositionally biased region" description="Polar residues" evidence="1">
    <location>
        <begin position="47"/>
        <end position="57"/>
    </location>
</feature>
<gene>
    <name evidence="2" type="ORF">PGTG_07594</name>
</gene>
<feature type="region of interest" description="Disordered" evidence="1">
    <location>
        <begin position="47"/>
        <end position="76"/>
    </location>
</feature>
<organism evidence="2 3">
    <name type="scientific">Puccinia graminis f. sp. tritici (strain CRL 75-36-700-3 / race SCCL)</name>
    <name type="common">Black stem rust fungus</name>
    <dbReference type="NCBI Taxonomy" id="418459"/>
    <lineage>
        <taxon>Eukaryota</taxon>
        <taxon>Fungi</taxon>
        <taxon>Dikarya</taxon>
        <taxon>Basidiomycota</taxon>
        <taxon>Pucciniomycotina</taxon>
        <taxon>Pucciniomycetes</taxon>
        <taxon>Pucciniales</taxon>
        <taxon>Pucciniaceae</taxon>
        <taxon>Puccinia</taxon>
    </lineage>
</organism>
<dbReference type="EMBL" id="DS178281">
    <property type="protein sequence ID" value="EFP82197.1"/>
    <property type="molecule type" value="Genomic_DNA"/>
</dbReference>
<dbReference type="HOGENOM" id="CLU_2224502_0_0_1"/>
<reference evidence="3" key="2">
    <citation type="journal article" date="2011" name="Proc. Natl. Acad. Sci. U.S.A.">
        <title>Obligate biotrophy features unraveled by the genomic analysis of rust fungi.</title>
        <authorList>
            <person name="Duplessis S."/>
            <person name="Cuomo C.A."/>
            <person name="Lin Y.-C."/>
            <person name="Aerts A."/>
            <person name="Tisserant E."/>
            <person name="Veneault-Fourrey C."/>
            <person name="Joly D.L."/>
            <person name="Hacquard S."/>
            <person name="Amselem J."/>
            <person name="Cantarel B.L."/>
            <person name="Chiu R."/>
            <person name="Coutinho P.M."/>
            <person name="Feau N."/>
            <person name="Field M."/>
            <person name="Frey P."/>
            <person name="Gelhaye E."/>
            <person name="Goldberg J."/>
            <person name="Grabherr M.G."/>
            <person name="Kodira C.D."/>
            <person name="Kohler A."/>
            <person name="Kuees U."/>
            <person name="Lindquist E.A."/>
            <person name="Lucas S.M."/>
            <person name="Mago R."/>
            <person name="Mauceli E."/>
            <person name="Morin E."/>
            <person name="Murat C."/>
            <person name="Pangilinan J.L."/>
            <person name="Park R."/>
            <person name="Pearson M."/>
            <person name="Quesneville H."/>
            <person name="Rouhier N."/>
            <person name="Sakthikumar S."/>
            <person name="Salamov A.A."/>
            <person name="Schmutz J."/>
            <person name="Selles B."/>
            <person name="Shapiro H."/>
            <person name="Tanguay P."/>
            <person name="Tuskan G.A."/>
            <person name="Henrissat B."/>
            <person name="Van de Peer Y."/>
            <person name="Rouze P."/>
            <person name="Ellis J.G."/>
            <person name="Dodds P.N."/>
            <person name="Schein J.E."/>
            <person name="Zhong S."/>
            <person name="Hamelin R.C."/>
            <person name="Grigoriev I.V."/>
            <person name="Szabo L.J."/>
            <person name="Martin F."/>
        </authorList>
    </citation>
    <scope>NUCLEOTIDE SEQUENCE [LARGE SCALE GENOMIC DNA]</scope>
    <source>
        <strain evidence="3">CRL 75-36-700-3 / race SCCL</strain>
    </source>
</reference>
<accession>E3KCP5</accession>
<dbReference type="RefSeq" id="XP_003326616.1">
    <property type="nucleotide sequence ID" value="XM_003326568.1"/>
</dbReference>
<evidence type="ECO:0000313" key="2">
    <source>
        <dbReference type="EMBL" id="EFP82197.1"/>
    </source>
</evidence>
<name>E3KCP5_PUCGT</name>
<dbReference type="AlphaFoldDB" id="E3KCP5"/>
<sequence>MTLLHKSLRNIKEICCTSAVTSIQSSFGKHSQTSLYKLFRSAEITSTARNDPQSRSALNGDCGPLPSETSSMSDTPNHICSVARSFPVVEMVQAGSRSSSQALLSG</sequence>
<evidence type="ECO:0000256" key="1">
    <source>
        <dbReference type="SAM" id="MobiDB-lite"/>
    </source>
</evidence>
<dbReference type="KEGG" id="pgr:PGTG_07594"/>
<reference key="1">
    <citation type="submission" date="2007-01" db="EMBL/GenBank/DDBJ databases">
        <title>The Genome Sequence of Puccinia graminis f. sp. tritici Strain CRL 75-36-700-3.</title>
        <authorList>
            <consortium name="The Broad Institute Genome Sequencing Platform"/>
            <person name="Birren B."/>
            <person name="Lander E."/>
            <person name="Galagan J."/>
            <person name="Nusbaum C."/>
            <person name="Devon K."/>
            <person name="Cuomo C."/>
            <person name="Jaffe D."/>
            <person name="Butler J."/>
            <person name="Alvarez P."/>
            <person name="Gnerre S."/>
            <person name="Grabherr M."/>
            <person name="Mauceli E."/>
            <person name="Brockman W."/>
            <person name="Young S."/>
            <person name="LaButti K."/>
            <person name="Sykes S."/>
            <person name="DeCaprio D."/>
            <person name="Crawford M."/>
            <person name="Koehrsen M."/>
            <person name="Engels R."/>
            <person name="Montgomery P."/>
            <person name="Pearson M."/>
            <person name="Howarth C."/>
            <person name="Larson L."/>
            <person name="White J."/>
            <person name="Zeng Q."/>
            <person name="Kodira C."/>
            <person name="Yandava C."/>
            <person name="Alvarado L."/>
            <person name="O'Leary S."/>
            <person name="Szabo L."/>
            <person name="Dean R."/>
            <person name="Schein J."/>
        </authorList>
    </citation>
    <scope>NUCLEOTIDE SEQUENCE</scope>
    <source>
        <strain>CRL 75-36-700-3</strain>
    </source>
</reference>
<protein>
    <submittedName>
        <fullName evidence="2">Uncharacterized protein</fullName>
    </submittedName>
</protein>
<evidence type="ECO:0000313" key="3">
    <source>
        <dbReference type="Proteomes" id="UP000008783"/>
    </source>
</evidence>
<dbReference type="Proteomes" id="UP000008783">
    <property type="component" value="Unassembled WGS sequence"/>
</dbReference>
<proteinExistence type="predicted"/>
<feature type="compositionally biased region" description="Polar residues" evidence="1">
    <location>
        <begin position="67"/>
        <end position="76"/>
    </location>
</feature>
<keyword evidence="3" id="KW-1185">Reference proteome</keyword>